<evidence type="ECO:0000313" key="1">
    <source>
        <dbReference type="EMBL" id="OMJ74373.1"/>
    </source>
</evidence>
<comment type="caution">
    <text evidence="1">The sequence shown here is derived from an EMBL/GenBank/DDBJ whole genome shotgun (WGS) entry which is preliminary data.</text>
</comment>
<sequence length="237" mass="27873">MERRRIENPKAGLTIVYIKETESIHFTFITGTCLKYQIQNFIACSELISSMAYRNNRLLQLDLNDLGIKTCVPYLMMFIEYVARKYEYQLTTMSGIYFLRFCEIFKVKGDLAKMEEFILKIMNLRDIHENHTKIWTCKILTPGVMSKVVEFGLKSGSECLDVLRLYLDWIDEGIYSNDVDVQHSNAFLIIQSLLKVHNFYAYPFPNKKLILPQICSEYKCAYKVLDMQELFRNGWLS</sequence>
<gene>
    <name evidence="1" type="ORF">SteCoe_26729</name>
</gene>
<protein>
    <submittedName>
        <fullName evidence="1">Uncharacterized protein</fullName>
    </submittedName>
</protein>
<dbReference type="Proteomes" id="UP000187209">
    <property type="component" value="Unassembled WGS sequence"/>
</dbReference>
<name>A0A1R2BC69_9CILI</name>
<keyword evidence="2" id="KW-1185">Reference proteome</keyword>
<reference evidence="1 2" key="1">
    <citation type="submission" date="2016-11" db="EMBL/GenBank/DDBJ databases">
        <title>The macronuclear genome of Stentor coeruleus: a giant cell with tiny introns.</title>
        <authorList>
            <person name="Slabodnick M."/>
            <person name="Ruby J.G."/>
            <person name="Reiff S.B."/>
            <person name="Swart E.C."/>
            <person name="Gosai S."/>
            <person name="Prabakaran S."/>
            <person name="Witkowska E."/>
            <person name="Larue G.E."/>
            <person name="Fisher S."/>
            <person name="Freeman R.M."/>
            <person name="Gunawardena J."/>
            <person name="Chu W."/>
            <person name="Stover N.A."/>
            <person name="Gregory B.D."/>
            <person name="Nowacki M."/>
            <person name="Derisi J."/>
            <person name="Roy S.W."/>
            <person name="Marshall W.F."/>
            <person name="Sood P."/>
        </authorList>
    </citation>
    <scope>NUCLEOTIDE SEQUENCE [LARGE SCALE GENOMIC DNA]</scope>
    <source>
        <strain evidence="1">WM001</strain>
    </source>
</reference>
<evidence type="ECO:0000313" key="2">
    <source>
        <dbReference type="Proteomes" id="UP000187209"/>
    </source>
</evidence>
<proteinExistence type="predicted"/>
<accession>A0A1R2BC69</accession>
<organism evidence="1 2">
    <name type="scientific">Stentor coeruleus</name>
    <dbReference type="NCBI Taxonomy" id="5963"/>
    <lineage>
        <taxon>Eukaryota</taxon>
        <taxon>Sar</taxon>
        <taxon>Alveolata</taxon>
        <taxon>Ciliophora</taxon>
        <taxon>Postciliodesmatophora</taxon>
        <taxon>Heterotrichea</taxon>
        <taxon>Heterotrichida</taxon>
        <taxon>Stentoridae</taxon>
        <taxon>Stentor</taxon>
    </lineage>
</organism>
<dbReference type="EMBL" id="MPUH01000756">
    <property type="protein sequence ID" value="OMJ74373.1"/>
    <property type="molecule type" value="Genomic_DNA"/>
</dbReference>
<dbReference type="AlphaFoldDB" id="A0A1R2BC69"/>